<evidence type="ECO:0000313" key="1">
    <source>
        <dbReference type="EMBL" id="MBD7943534.1"/>
    </source>
</evidence>
<organism evidence="1 2">
    <name type="scientific">Psychrobacillus faecigallinarum</name>
    <dbReference type="NCBI Taxonomy" id="2762235"/>
    <lineage>
        <taxon>Bacteria</taxon>
        <taxon>Bacillati</taxon>
        <taxon>Bacillota</taxon>
        <taxon>Bacilli</taxon>
        <taxon>Bacillales</taxon>
        <taxon>Bacillaceae</taxon>
        <taxon>Psychrobacillus</taxon>
    </lineage>
</organism>
<gene>
    <name evidence="1" type="ORF">H9650_05325</name>
</gene>
<protein>
    <submittedName>
        <fullName evidence="1">Uncharacterized protein</fullName>
    </submittedName>
</protein>
<keyword evidence="2" id="KW-1185">Reference proteome</keyword>
<dbReference type="Proteomes" id="UP000640786">
    <property type="component" value="Unassembled WGS sequence"/>
</dbReference>
<reference evidence="1 2" key="1">
    <citation type="submission" date="2020-08" db="EMBL/GenBank/DDBJ databases">
        <title>A Genomic Blueprint of the Chicken Gut Microbiome.</title>
        <authorList>
            <person name="Gilroy R."/>
            <person name="Ravi A."/>
            <person name="Getino M."/>
            <person name="Pursley I."/>
            <person name="Horton D.L."/>
            <person name="Alikhan N.-F."/>
            <person name="Baker D."/>
            <person name="Gharbi K."/>
            <person name="Hall N."/>
            <person name="Watson M."/>
            <person name="Adriaenssens E.M."/>
            <person name="Foster-Nyarko E."/>
            <person name="Jarju S."/>
            <person name="Secka A."/>
            <person name="Antonio M."/>
            <person name="Oren A."/>
            <person name="Chaudhuri R."/>
            <person name="La Ragione R.M."/>
            <person name="Hildebrand F."/>
            <person name="Pallen M.J."/>
        </authorList>
    </citation>
    <scope>NUCLEOTIDE SEQUENCE [LARGE SCALE GENOMIC DNA]</scope>
    <source>
        <strain evidence="1 2">Sa2BUA9</strain>
    </source>
</reference>
<dbReference type="EMBL" id="JACSQO010000002">
    <property type="protein sequence ID" value="MBD7943534.1"/>
    <property type="molecule type" value="Genomic_DNA"/>
</dbReference>
<name>A0ABR8R6X5_9BACI</name>
<dbReference type="RefSeq" id="WP_154310360.1">
    <property type="nucleotide sequence ID" value="NZ_JACSQO010000002.1"/>
</dbReference>
<accession>A0ABR8R6X5</accession>
<comment type="caution">
    <text evidence="1">The sequence shown here is derived from an EMBL/GenBank/DDBJ whole genome shotgun (WGS) entry which is preliminary data.</text>
</comment>
<sequence>MNNLIHTTAAFILHKDYCILQETESQSYSFELIIFKLFLEIEYIDNQVVL</sequence>
<proteinExistence type="predicted"/>
<evidence type="ECO:0000313" key="2">
    <source>
        <dbReference type="Proteomes" id="UP000640786"/>
    </source>
</evidence>